<evidence type="ECO:0000256" key="3">
    <source>
        <dbReference type="ARBA" id="ARBA00023125"/>
    </source>
</evidence>
<comment type="similarity">
    <text evidence="1">Belongs to the 'phage' integrase family.</text>
</comment>
<dbReference type="GO" id="GO:0003677">
    <property type="term" value="F:DNA binding"/>
    <property type="evidence" value="ECO:0007669"/>
    <property type="project" value="UniProtKB-UniRule"/>
</dbReference>
<dbReference type="InterPro" id="IPR044068">
    <property type="entry name" value="CB"/>
</dbReference>
<dbReference type="PROSITE" id="PS51898">
    <property type="entry name" value="TYR_RECOMBINASE"/>
    <property type="match status" value="1"/>
</dbReference>
<gene>
    <name evidence="8" type="ORF">AYY17_02965</name>
</gene>
<proteinExistence type="inferred from homology"/>
<dbReference type="Pfam" id="PF13356">
    <property type="entry name" value="Arm-DNA-bind_3"/>
    <property type="match status" value="1"/>
</dbReference>
<name>A0A1B8HQY8_9GAMM</name>
<dbReference type="InterPro" id="IPR050808">
    <property type="entry name" value="Phage_Integrase"/>
</dbReference>
<evidence type="ECO:0000259" key="7">
    <source>
        <dbReference type="PROSITE" id="PS51900"/>
    </source>
</evidence>
<feature type="domain" description="Tyr recombinase" evidence="6">
    <location>
        <begin position="197"/>
        <end position="375"/>
    </location>
</feature>
<evidence type="ECO:0000256" key="1">
    <source>
        <dbReference type="ARBA" id="ARBA00008857"/>
    </source>
</evidence>
<dbReference type="InterPro" id="IPR002104">
    <property type="entry name" value="Integrase_catalytic"/>
</dbReference>
<organism evidence="8 9">
    <name type="scientific">Morganella psychrotolerans</name>
    <dbReference type="NCBI Taxonomy" id="368603"/>
    <lineage>
        <taxon>Bacteria</taxon>
        <taxon>Pseudomonadati</taxon>
        <taxon>Pseudomonadota</taxon>
        <taxon>Gammaproteobacteria</taxon>
        <taxon>Enterobacterales</taxon>
        <taxon>Morganellaceae</taxon>
        <taxon>Morganella</taxon>
    </lineage>
</organism>
<keyword evidence="2" id="KW-0229">DNA integration</keyword>
<sequence>MLTIKQIEAAKPKEKSYRLSDSGGLFLFISKGGGKIWRFRYRKDGKEQTHVIGAYPEISLIEARKLHASAKSILAAGGELEVKTPELPEKNITTFEIVFREWYEFKKEVWSDRYRKEMLSMFDDDVLPIIGNEDIASMDPLRVVDVIRHFENRGAMERASKARRRCGEVFRYAVITGRSKYNPAPDLVDAERGYRKSHYPFLTKEQIPAFNKALSAFSGSIISKTATQVLQYTALRTKELRSMQWSDIDLKNRVITISPEVMKNRKPHIVPMSDQVVALMEHIKPITEGISHLVFPGRNDKKKPISENAVLMVIRQIGFDGIASGHGFRHQFSTLLNENGFDRDLIERQLAHVDRNVIRGIYNHAEYLDQRRSMMQWFADYVDEISK</sequence>
<comment type="caution">
    <text evidence="8">The sequence shown here is derived from an EMBL/GenBank/DDBJ whole genome shotgun (WGS) entry which is preliminary data.</text>
</comment>
<keyword evidence="4" id="KW-0233">DNA recombination</keyword>
<dbReference type="GO" id="GO:0006310">
    <property type="term" value="P:DNA recombination"/>
    <property type="evidence" value="ECO:0007669"/>
    <property type="project" value="UniProtKB-KW"/>
</dbReference>
<dbReference type="InterPro" id="IPR013762">
    <property type="entry name" value="Integrase-like_cat_sf"/>
</dbReference>
<accession>A0A1B8HQY8</accession>
<dbReference type="AlphaFoldDB" id="A0A1B8HQY8"/>
<feature type="domain" description="Core-binding (CB)" evidence="7">
    <location>
        <begin position="93"/>
        <end position="174"/>
    </location>
</feature>
<dbReference type="CDD" id="cd00801">
    <property type="entry name" value="INT_P4_C"/>
    <property type="match status" value="1"/>
</dbReference>
<dbReference type="InterPro" id="IPR038488">
    <property type="entry name" value="Integrase_DNA-bd_sf"/>
</dbReference>
<dbReference type="InterPro" id="IPR053876">
    <property type="entry name" value="Phage_int_M"/>
</dbReference>
<dbReference type="Gene3D" id="3.30.160.390">
    <property type="entry name" value="Integrase, DNA-binding domain"/>
    <property type="match status" value="1"/>
</dbReference>
<evidence type="ECO:0000256" key="5">
    <source>
        <dbReference type="PROSITE-ProRule" id="PRU01248"/>
    </source>
</evidence>
<dbReference type="EMBL" id="LZEX01000001">
    <property type="protein sequence ID" value="OBU11681.1"/>
    <property type="molecule type" value="Genomic_DNA"/>
</dbReference>
<dbReference type="PROSITE" id="PS51900">
    <property type="entry name" value="CB"/>
    <property type="match status" value="1"/>
</dbReference>
<evidence type="ECO:0000313" key="9">
    <source>
        <dbReference type="Proteomes" id="UP000092247"/>
    </source>
</evidence>
<keyword evidence="3 5" id="KW-0238">DNA-binding</keyword>
<evidence type="ECO:0000313" key="8">
    <source>
        <dbReference type="EMBL" id="OBU11681.1"/>
    </source>
</evidence>
<dbReference type="SUPFAM" id="SSF56349">
    <property type="entry name" value="DNA breaking-rejoining enzymes"/>
    <property type="match status" value="1"/>
</dbReference>
<dbReference type="InterPro" id="IPR011010">
    <property type="entry name" value="DNA_brk_join_enz"/>
</dbReference>
<evidence type="ECO:0000259" key="6">
    <source>
        <dbReference type="PROSITE" id="PS51898"/>
    </source>
</evidence>
<dbReference type="Gene3D" id="1.10.150.130">
    <property type="match status" value="1"/>
</dbReference>
<dbReference type="Pfam" id="PF22022">
    <property type="entry name" value="Phage_int_M"/>
    <property type="match status" value="1"/>
</dbReference>
<dbReference type="PANTHER" id="PTHR30629">
    <property type="entry name" value="PROPHAGE INTEGRASE"/>
    <property type="match status" value="1"/>
</dbReference>
<protein>
    <submittedName>
        <fullName evidence="8">Integrase</fullName>
    </submittedName>
</protein>
<reference evidence="8 9" key="1">
    <citation type="submission" date="2016-06" db="EMBL/GenBank/DDBJ databases">
        <authorList>
            <person name="Kjaerup R.B."/>
            <person name="Dalgaard T.S."/>
            <person name="Juul-Madsen H.R."/>
        </authorList>
    </citation>
    <scope>NUCLEOTIDE SEQUENCE [LARGE SCALE GENOMIC DNA]</scope>
    <source>
        <strain evidence="8 9">GCSL-Mp3</strain>
    </source>
</reference>
<dbReference type="InterPro" id="IPR010998">
    <property type="entry name" value="Integrase_recombinase_N"/>
</dbReference>
<dbReference type="Proteomes" id="UP000092247">
    <property type="component" value="Unassembled WGS sequence"/>
</dbReference>
<dbReference type="Pfam" id="PF00589">
    <property type="entry name" value="Phage_integrase"/>
    <property type="match status" value="1"/>
</dbReference>
<dbReference type="GO" id="GO:0015074">
    <property type="term" value="P:DNA integration"/>
    <property type="evidence" value="ECO:0007669"/>
    <property type="project" value="UniProtKB-KW"/>
</dbReference>
<dbReference type="RefSeq" id="WP_067421112.1">
    <property type="nucleotide sequence ID" value="NZ_LZEX01000001.1"/>
</dbReference>
<evidence type="ECO:0000256" key="4">
    <source>
        <dbReference type="ARBA" id="ARBA00023172"/>
    </source>
</evidence>
<dbReference type="PANTHER" id="PTHR30629:SF2">
    <property type="entry name" value="PROPHAGE INTEGRASE INTS-RELATED"/>
    <property type="match status" value="1"/>
</dbReference>
<evidence type="ECO:0000256" key="2">
    <source>
        <dbReference type="ARBA" id="ARBA00022908"/>
    </source>
</evidence>
<dbReference type="InterPro" id="IPR025166">
    <property type="entry name" value="Integrase_DNA_bind_dom"/>
</dbReference>
<dbReference type="Gene3D" id="1.10.443.10">
    <property type="entry name" value="Intergrase catalytic core"/>
    <property type="match status" value="1"/>
</dbReference>